<organism evidence="2 3">
    <name type="scientific">Candidatus Yanofskybacteria bacterium RIFCSPHIGHO2_01_FULL_45_42</name>
    <dbReference type="NCBI Taxonomy" id="1802671"/>
    <lineage>
        <taxon>Bacteria</taxon>
        <taxon>Candidatus Yanofskyibacteriota</taxon>
    </lineage>
</organism>
<name>A0A1F8F112_9BACT</name>
<feature type="transmembrane region" description="Helical" evidence="1">
    <location>
        <begin position="34"/>
        <end position="55"/>
    </location>
</feature>
<evidence type="ECO:0000313" key="2">
    <source>
        <dbReference type="EMBL" id="OGN06378.1"/>
    </source>
</evidence>
<sequence>MKTAKEPGEKHRLEPYFNFGGRKFFNPMESNKKLTGISILILALAIAGSFIYYFVVRPIQQDKKLDECLKAAGFVQDNEWYKYQKDTCVKLYGENQK</sequence>
<keyword evidence="1" id="KW-0472">Membrane</keyword>
<proteinExistence type="predicted"/>
<comment type="caution">
    <text evidence="2">The sequence shown here is derived from an EMBL/GenBank/DDBJ whole genome shotgun (WGS) entry which is preliminary data.</text>
</comment>
<protein>
    <submittedName>
        <fullName evidence="2">Uncharacterized protein</fullName>
    </submittedName>
</protein>
<evidence type="ECO:0000313" key="3">
    <source>
        <dbReference type="Proteomes" id="UP000178023"/>
    </source>
</evidence>
<dbReference type="AlphaFoldDB" id="A0A1F8F112"/>
<accession>A0A1F8F112</accession>
<gene>
    <name evidence="2" type="ORF">A2750_03935</name>
</gene>
<keyword evidence="1" id="KW-0812">Transmembrane</keyword>
<dbReference type="EMBL" id="MGJL01000039">
    <property type="protein sequence ID" value="OGN06378.1"/>
    <property type="molecule type" value="Genomic_DNA"/>
</dbReference>
<reference evidence="2 3" key="1">
    <citation type="journal article" date="2016" name="Nat. Commun.">
        <title>Thousands of microbial genomes shed light on interconnected biogeochemical processes in an aquifer system.</title>
        <authorList>
            <person name="Anantharaman K."/>
            <person name="Brown C.T."/>
            <person name="Hug L.A."/>
            <person name="Sharon I."/>
            <person name="Castelle C.J."/>
            <person name="Probst A.J."/>
            <person name="Thomas B.C."/>
            <person name="Singh A."/>
            <person name="Wilkins M.J."/>
            <person name="Karaoz U."/>
            <person name="Brodie E.L."/>
            <person name="Williams K.H."/>
            <person name="Hubbard S.S."/>
            <person name="Banfield J.F."/>
        </authorList>
    </citation>
    <scope>NUCLEOTIDE SEQUENCE [LARGE SCALE GENOMIC DNA]</scope>
</reference>
<keyword evidence="1" id="KW-1133">Transmembrane helix</keyword>
<evidence type="ECO:0000256" key="1">
    <source>
        <dbReference type="SAM" id="Phobius"/>
    </source>
</evidence>
<dbReference type="Proteomes" id="UP000178023">
    <property type="component" value="Unassembled WGS sequence"/>
</dbReference>